<dbReference type="AlphaFoldDB" id="A0A7I9ZHM2"/>
<evidence type="ECO:0000313" key="1">
    <source>
        <dbReference type="EMBL" id="GFH00522.1"/>
    </source>
</evidence>
<comment type="caution">
    <text evidence="1">The sequence shown here is derived from an EMBL/GenBank/DDBJ whole genome shotgun (WGS) entry which is preliminary data.</text>
</comment>
<name>A0A7I9ZHM2_9MYCO</name>
<dbReference type="EMBL" id="BLLB01000002">
    <property type="protein sequence ID" value="GFH00522.1"/>
    <property type="molecule type" value="Genomic_DNA"/>
</dbReference>
<sequence>MNVLESLMAGHGLGDDGALMLYSTMRKVAMTYNFPPPDGFSSWDDDATATSAHDFLTGPRATERLVQLAILATDDTSFERLLYTAVHNFMRDQGRRTVVGSVIRRLKNVIGQSDLFVVSGEQVHLANGADQPFGGDEATLVRAALKIDAPTRRWRPNAQRQGPLASRDDMIAMARAVLVAADGSLTFAMLSQVIARRYDLDTLPAIVDVPALPDLRSNSEYDLIDVDDQVATVIDQMTEAERLVLPLLDMSCRDAAELLPYGHSKIAKTQASLRSLLQQVLPPGDAGASVLRAVSERLAGER</sequence>
<gene>
    <name evidence="1" type="ORF">MHIP_10050</name>
</gene>
<reference evidence="1 2" key="1">
    <citation type="journal article" date="2019" name="Emerg. Microbes Infect.">
        <title>Comprehensive subspecies identification of 175 nontuberculous mycobacteria species based on 7547 genomic profiles.</title>
        <authorList>
            <person name="Matsumoto Y."/>
            <person name="Kinjo T."/>
            <person name="Motooka D."/>
            <person name="Nabeya D."/>
            <person name="Jung N."/>
            <person name="Uechi K."/>
            <person name="Horii T."/>
            <person name="Iida T."/>
            <person name="Fujita J."/>
            <person name="Nakamura S."/>
        </authorList>
    </citation>
    <scope>NUCLEOTIDE SEQUENCE [LARGE SCALE GENOMIC DNA]</scope>
    <source>
        <strain evidence="1 2">JCM 30996</strain>
    </source>
</reference>
<accession>A0A7I9ZHM2</accession>
<dbReference type="RefSeq" id="WP_163887488.1">
    <property type="nucleotide sequence ID" value="NZ_BLLB01000002.1"/>
</dbReference>
<dbReference type="Proteomes" id="UP000465304">
    <property type="component" value="Unassembled WGS sequence"/>
</dbReference>
<evidence type="ECO:0000313" key="2">
    <source>
        <dbReference type="Proteomes" id="UP000465304"/>
    </source>
</evidence>
<proteinExistence type="predicted"/>
<protein>
    <submittedName>
        <fullName evidence="1">Uncharacterized protein</fullName>
    </submittedName>
</protein>
<keyword evidence="2" id="KW-1185">Reference proteome</keyword>
<organism evidence="1 2">
    <name type="scientific">Mycolicibacterium hippocampi</name>
    <dbReference type="NCBI Taxonomy" id="659824"/>
    <lineage>
        <taxon>Bacteria</taxon>
        <taxon>Bacillati</taxon>
        <taxon>Actinomycetota</taxon>
        <taxon>Actinomycetes</taxon>
        <taxon>Mycobacteriales</taxon>
        <taxon>Mycobacteriaceae</taxon>
        <taxon>Mycolicibacterium</taxon>
    </lineage>
</organism>